<dbReference type="OrthoDB" id="1456992at2759"/>
<feature type="region of interest" description="Disordered" evidence="1">
    <location>
        <begin position="32"/>
        <end position="51"/>
    </location>
</feature>
<evidence type="ECO:0000313" key="2">
    <source>
        <dbReference type="EMBL" id="RDX64528.1"/>
    </source>
</evidence>
<feature type="non-terminal residue" evidence="2">
    <location>
        <position position="1"/>
    </location>
</feature>
<comment type="caution">
    <text evidence="2">The sequence shown here is derived from an EMBL/GenBank/DDBJ whole genome shotgun (WGS) entry which is preliminary data.</text>
</comment>
<protein>
    <submittedName>
        <fullName evidence="2">Uncharacterized protein</fullName>
    </submittedName>
</protein>
<gene>
    <name evidence="2" type="ORF">CR513_56905</name>
</gene>
<accession>A0A371EEQ8</accession>
<proteinExistence type="predicted"/>
<dbReference type="Proteomes" id="UP000257109">
    <property type="component" value="Unassembled WGS sequence"/>
</dbReference>
<organism evidence="2 3">
    <name type="scientific">Mucuna pruriens</name>
    <name type="common">Velvet bean</name>
    <name type="synonym">Dolichos pruriens</name>
    <dbReference type="NCBI Taxonomy" id="157652"/>
    <lineage>
        <taxon>Eukaryota</taxon>
        <taxon>Viridiplantae</taxon>
        <taxon>Streptophyta</taxon>
        <taxon>Embryophyta</taxon>
        <taxon>Tracheophyta</taxon>
        <taxon>Spermatophyta</taxon>
        <taxon>Magnoliopsida</taxon>
        <taxon>eudicotyledons</taxon>
        <taxon>Gunneridae</taxon>
        <taxon>Pentapetalae</taxon>
        <taxon>rosids</taxon>
        <taxon>fabids</taxon>
        <taxon>Fabales</taxon>
        <taxon>Fabaceae</taxon>
        <taxon>Papilionoideae</taxon>
        <taxon>50 kb inversion clade</taxon>
        <taxon>NPAAA clade</taxon>
        <taxon>indigoferoid/millettioid clade</taxon>
        <taxon>Phaseoleae</taxon>
        <taxon>Mucuna</taxon>
    </lineage>
</organism>
<keyword evidence="3" id="KW-1185">Reference proteome</keyword>
<dbReference type="EMBL" id="QJKJ01014343">
    <property type="protein sequence ID" value="RDX64528.1"/>
    <property type="molecule type" value="Genomic_DNA"/>
</dbReference>
<reference evidence="2" key="1">
    <citation type="submission" date="2018-05" db="EMBL/GenBank/DDBJ databases">
        <title>Draft genome of Mucuna pruriens seed.</title>
        <authorList>
            <person name="Nnadi N.E."/>
            <person name="Vos R."/>
            <person name="Hasami M.H."/>
            <person name="Devisetty U.K."/>
            <person name="Aguiy J.C."/>
        </authorList>
    </citation>
    <scope>NUCLEOTIDE SEQUENCE [LARGE SCALE GENOMIC DNA]</scope>
    <source>
        <strain evidence="2">JCA_2017</strain>
    </source>
</reference>
<evidence type="ECO:0000256" key="1">
    <source>
        <dbReference type="SAM" id="MobiDB-lite"/>
    </source>
</evidence>
<sequence length="165" mass="18941">MGMNFDDIPFLWAVEKRALCLNLSGFQLVKEEEGGKESERQRRSGRDGEEDRLSELHDHILLHIMKFINTREAIPTCVLSRILTLSPRTLAAILNGLSNLVTMEIQPPCFVRLESFKMKRSQHSISDEKVNRVADYLLQNSPLTRVAVVKSYIPYSMRSYLGFNI</sequence>
<name>A0A371EEQ8_MUCPR</name>
<evidence type="ECO:0000313" key="3">
    <source>
        <dbReference type="Proteomes" id="UP000257109"/>
    </source>
</evidence>
<dbReference type="AlphaFoldDB" id="A0A371EEQ8"/>